<name>A0A6N2TU22_9BACT</name>
<keyword evidence="1" id="KW-0051">Antiviral defense</keyword>
<organism evidence="2">
    <name type="scientific">Campylobacter ureolyticus</name>
    <dbReference type="NCBI Taxonomy" id="827"/>
    <lineage>
        <taxon>Bacteria</taxon>
        <taxon>Pseudomonadati</taxon>
        <taxon>Campylobacterota</taxon>
        <taxon>Epsilonproteobacteria</taxon>
        <taxon>Campylobacterales</taxon>
        <taxon>Campylobacteraceae</taxon>
        <taxon>Campylobacter</taxon>
    </lineage>
</organism>
<proteinExistence type="predicted"/>
<dbReference type="EMBL" id="CACRSK010000007">
    <property type="protein sequence ID" value="VYT08519.1"/>
    <property type="molecule type" value="Genomic_DNA"/>
</dbReference>
<dbReference type="GO" id="GO:0043571">
    <property type="term" value="P:maintenance of CRISPR repeat elements"/>
    <property type="evidence" value="ECO:0007669"/>
    <property type="project" value="InterPro"/>
</dbReference>
<evidence type="ECO:0000313" key="2">
    <source>
        <dbReference type="EMBL" id="VYT08519.1"/>
    </source>
</evidence>
<dbReference type="AlphaFoldDB" id="A0A6N2TU22"/>
<evidence type="ECO:0000256" key="1">
    <source>
        <dbReference type="ARBA" id="ARBA00023118"/>
    </source>
</evidence>
<dbReference type="RefSeq" id="WP_156847759.1">
    <property type="nucleotide sequence ID" value="NZ_CACRSK010000007.1"/>
</dbReference>
<reference evidence="2" key="1">
    <citation type="submission" date="2019-11" db="EMBL/GenBank/DDBJ databases">
        <authorList>
            <person name="Feng L."/>
        </authorList>
    </citation>
    <scope>NUCLEOTIDE SEQUENCE</scope>
    <source>
        <strain evidence="2">CUreolyticusLFYP111</strain>
    </source>
</reference>
<dbReference type="GO" id="GO:0051607">
    <property type="term" value="P:defense response to virus"/>
    <property type="evidence" value="ECO:0007669"/>
    <property type="project" value="UniProtKB-KW"/>
</dbReference>
<dbReference type="NCBIfam" id="TIGR02593">
    <property type="entry name" value="CRISPR_cas5"/>
    <property type="match status" value="1"/>
</dbReference>
<dbReference type="InterPro" id="IPR021124">
    <property type="entry name" value="CRISPR-assoc_prot_Cas5"/>
</dbReference>
<dbReference type="Gene3D" id="3.30.70.2660">
    <property type="match status" value="1"/>
</dbReference>
<dbReference type="InterPro" id="IPR013422">
    <property type="entry name" value="CRISPR-assoc_prot_Cas5_N"/>
</dbReference>
<sequence>MFAFKIWSKFGAFKDPMTISQNITLNFPPKTAVAGMMAAILGIDEYLKDDDFNSFKYSVVTNSSTSKKSFSQNYINDYTKKTNSHLANLQKLNFKAIKDGLRDTKAPQKPINRELLINPAFAIFIDGFKFEDEIVKSLKSRLLKYNLYMGNSEFSANFSFLPLESFSMKKFDFVSLDSFLEQNLVESIEFDENVFYKNTLITTKLNHKRSPIESINLVHSNSKIAVKNIEAYEILANDRKYFCRFV</sequence>
<protein>
    <submittedName>
        <fullName evidence="2">CRISPR-associated protein (Cas_Cas5)</fullName>
    </submittedName>
</protein>
<accession>A0A6N2TU22</accession>
<dbReference type="Pfam" id="PF09704">
    <property type="entry name" value="Cas_Cas5d"/>
    <property type="match status" value="1"/>
</dbReference>
<gene>
    <name evidence="2" type="ORF">CULFYP111_01500</name>
</gene>